<sequence length="126" mass="14519">MKITVNEQPQQFWLAMKEWTPAVGHGIQVGDYQFCAIPIGKGDRLNVSEVTTGAKIMIIPVNIFDYLFMSTKEGTIKFFYEVGERIEEIIRKHGTFGEELEKIRKVVQDRLGEMPEIINVELEELE</sequence>
<keyword evidence="2" id="KW-1185">Reference proteome</keyword>
<accession>A0A918D203</accession>
<dbReference type="RefSeq" id="WP_188857394.1">
    <property type="nucleotide sequence ID" value="NZ_BMOS01000014.1"/>
</dbReference>
<reference evidence="1" key="1">
    <citation type="journal article" date="2014" name="Int. J. Syst. Evol. Microbiol.">
        <title>Complete genome sequence of Corynebacterium casei LMG S-19264T (=DSM 44701T), isolated from a smear-ripened cheese.</title>
        <authorList>
            <consortium name="US DOE Joint Genome Institute (JGI-PGF)"/>
            <person name="Walter F."/>
            <person name="Albersmeier A."/>
            <person name="Kalinowski J."/>
            <person name="Ruckert C."/>
        </authorList>
    </citation>
    <scope>NUCLEOTIDE SEQUENCE</scope>
    <source>
        <strain evidence="1">JCM 17251</strain>
    </source>
</reference>
<evidence type="ECO:0000313" key="2">
    <source>
        <dbReference type="Proteomes" id="UP000624041"/>
    </source>
</evidence>
<reference evidence="1" key="2">
    <citation type="submission" date="2020-09" db="EMBL/GenBank/DDBJ databases">
        <authorList>
            <person name="Sun Q."/>
            <person name="Ohkuma M."/>
        </authorList>
    </citation>
    <scope>NUCLEOTIDE SEQUENCE</scope>
    <source>
        <strain evidence="1">JCM 17251</strain>
    </source>
</reference>
<comment type="caution">
    <text evidence="1">The sequence shown here is derived from an EMBL/GenBank/DDBJ whole genome shotgun (WGS) entry which is preliminary data.</text>
</comment>
<proteinExistence type="predicted"/>
<name>A0A918D203_9BACI</name>
<gene>
    <name evidence="1" type="ORF">GCM10007971_22530</name>
</gene>
<dbReference type="EMBL" id="BMOS01000014">
    <property type="protein sequence ID" value="GGN59421.1"/>
    <property type="molecule type" value="Genomic_DNA"/>
</dbReference>
<organism evidence="1 2">
    <name type="scientific">Oceanobacillus indicireducens</name>
    <dbReference type="NCBI Taxonomy" id="1004261"/>
    <lineage>
        <taxon>Bacteria</taxon>
        <taxon>Bacillati</taxon>
        <taxon>Bacillota</taxon>
        <taxon>Bacilli</taxon>
        <taxon>Bacillales</taxon>
        <taxon>Bacillaceae</taxon>
        <taxon>Oceanobacillus</taxon>
    </lineage>
</organism>
<protein>
    <submittedName>
        <fullName evidence="1">Uncharacterized protein</fullName>
    </submittedName>
</protein>
<dbReference type="AlphaFoldDB" id="A0A918D203"/>
<evidence type="ECO:0000313" key="1">
    <source>
        <dbReference type="EMBL" id="GGN59421.1"/>
    </source>
</evidence>
<dbReference type="Proteomes" id="UP000624041">
    <property type="component" value="Unassembled WGS sequence"/>
</dbReference>